<dbReference type="AlphaFoldDB" id="A0A645IUB1"/>
<feature type="compositionally biased region" description="Basic and acidic residues" evidence="1">
    <location>
        <begin position="12"/>
        <end position="42"/>
    </location>
</feature>
<dbReference type="EMBL" id="VSSQ01122741">
    <property type="protein sequence ID" value="MPN54480.1"/>
    <property type="molecule type" value="Genomic_DNA"/>
</dbReference>
<gene>
    <name evidence="2" type="ORF">SDC9_202150</name>
</gene>
<sequence length="111" mass="12433">MGDAVQPSTQDFGHHCTGEDGHRNNAREHGFVRDADPQDDGGKQQPEAEDEQQQGNVAHRIDVDGRKPCSHAFPKVAGYSEDRAEEKAQDDGYGCDEQRHSQALEQEHQYF</sequence>
<protein>
    <submittedName>
        <fullName evidence="2">Uncharacterized protein</fullName>
    </submittedName>
</protein>
<proteinExistence type="predicted"/>
<feature type="compositionally biased region" description="Polar residues" evidence="1">
    <location>
        <begin position="1"/>
        <end position="11"/>
    </location>
</feature>
<evidence type="ECO:0000313" key="2">
    <source>
        <dbReference type="EMBL" id="MPN54480.1"/>
    </source>
</evidence>
<accession>A0A645IUB1</accession>
<reference evidence="2" key="1">
    <citation type="submission" date="2019-08" db="EMBL/GenBank/DDBJ databases">
        <authorList>
            <person name="Kucharzyk K."/>
            <person name="Murdoch R.W."/>
            <person name="Higgins S."/>
            <person name="Loffler F."/>
        </authorList>
    </citation>
    <scope>NUCLEOTIDE SEQUENCE</scope>
</reference>
<evidence type="ECO:0000256" key="1">
    <source>
        <dbReference type="SAM" id="MobiDB-lite"/>
    </source>
</evidence>
<feature type="region of interest" description="Disordered" evidence="1">
    <location>
        <begin position="1"/>
        <end position="111"/>
    </location>
</feature>
<name>A0A645IUB1_9ZZZZ</name>
<organism evidence="2">
    <name type="scientific">bioreactor metagenome</name>
    <dbReference type="NCBI Taxonomy" id="1076179"/>
    <lineage>
        <taxon>unclassified sequences</taxon>
        <taxon>metagenomes</taxon>
        <taxon>ecological metagenomes</taxon>
    </lineage>
</organism>
<feature type="compositionally biased region" description="Basic and acidic residues" evidence="1">
    <location>
        <begin position="80"/>
        <end position="111"/>
    </location>
</feature>
<comment type="caution">
    <text evidence="2">The sequence shown here is derived from an EMBL/GenBank/DDBJ whole genome shotgun (WGS) entry which is preliminary data.</text>
</comment>